<protein>
    <submittedName>
        <fullName evidence="1">Uncharacterized protein</fullName>
    </submittedName>
</protein>
<dbReference type="EMBL" id="VDMD01000194">
    <property type="protein sequence ID" value="TRM55285.1"/>
    <property type="molecule type" value="Genomic_DNA"/>
</dbReference>
<evidence type="ECO:0000313" key="2">
    <source>
        <dbReference type="Proteomes" id="UP000320762"/>
    </source>
</evidence>
<dbReference type="Proteomes" id="UP000320762">
    <property type="component" value="Unassembled WGS sequence"/>
</dbReference>
<reference evidence="1 2" key="1">
    <citation type="journal article" date="2019" name="New Phytol.">
        <title>Comparative genomics reveals unique wood-decay strategies and fruiting body development in the Schizophyllaceae.</title>
        <authorList>
            <person name="Almasi E."/>
            <person name="Sahu N."/>
            <person name="Krizsan K."/>
            <person name="Balint B."/>
            <person name="Kovacs G.M."/>
            <person name="Kiss B."/>
            <person name="Cseklye J."/>
            <person name="Drula E."/>
            <person name="Henrissat B."/>
            <person name="Nagy I."/>
            <person name="Chovatia M."/>
            <person name="Adam C."/>
            <person name="LaButti K."/>
            <person name="Lipzen A."/>
            <person name="Riley R."/>
            <person name="Grigoriev I.V."/>
            <person name="Nagy L.G."/>
        </authorList>
    </citation>
    <scope>NUCLEOTIDE SEQUENCE [LARGE SCALE GENOMIC DNA]</scope>
    <source>
        <strain evidence="1 2">NL-1724</strain>
    </source>
</reference>
<comment type="caution">
    <text evidence="1">The sequence shown here is derived from an EMBL/GenBank/DDBJ whole genome shotgun (WGS) entry which is preliminary data.</text>
</comment>
<organism evidence="1 2">
    <name type="scientific">Schizophyllum amplum</name>
    <dbReference type="NCBI Taxonomy" id="97359"/>
    <lineage>
        <taxon>Eukaryota</taxon>
        <taxon>Fungi</taxon>
        <taxon>Dikarya</taxon>
        <taxon>Basidiomycota</taxon>
        <taxon>Agaricomycotina</taxon>
        <taxon>Agaricomycetes</taxon>
        <taxon>Agaricomycetidae</taxon>
        <taxon>Agaricales</taxon>
        <taxon>Schizophyllaceae</taxon>
        <taxon>Schizophyllum</taxon>
    </lineage>
</organism>
<keyword evidence="2" id="KW-1185">Reference proteome</keyword>
<name>A0A550BRX1_9AGAR</name>
<dbReference type="AlphaFoldDB" id="A0A550BRX1"/>
<proteinExistence type="predicted"/>
<evidence type="ECO:0000313" key="1">
    <source>
        <dbReference type="EMBL" id="TRM55285.1"/>
    </source>
</evidence>
<sequence>MGDIEDVGRAHILRVLVNVVPRASTCSRSYVSEYHTLDLTFISGWVFRNSLSTAQVNLTLATAPLFLAPSSSAVSPNLPLLINSETHPKFNLLRCTTSTSYHAPSTEERAAGQRTCLGEFKPGSSACFQLPCPSAHPLRSHALWLSFVHMLSRIRECR</sequence>
<gene>
    <name evidence="1" type="ORF">BD626DRAFT_529403</name>
</gene>
<accession>A0A550BRX1</accession>